<evidence type="ECO:0000256" key="5">
    <source>
        <dbReference type="ARBA" id="ARBA00022989"/>
    </source>
</evidence>
<feature type="non-terminal residue" evidence="8">
    <location>
        <position position="1"/>
    </location>
</feature>
<evidence type="ECO:0000256" key="6">
    <source>
        <dbReference type="ARBA" id="ARBA00023136"/>
    </source>
</evidence>
<name>S6SHI9_PSESF</name>
<keyword evidence="5 7" id="KW-1133">Transmembrane helix</keyword>
<dbReference type="InterPro" id="IPR001851">
    <property type="entry name" value="ABC_transp_permease"/>
</dbReference>
<evidence type="ECO:0000256" key="7">
    <source>
        <dbReference type="SAM" id="Phobius"/>
    </source>
</evidence>
<keyword evidence="8" id="KW-0547">Nucleotide-binding</keyword>
<evidence type="ECO:0000256" key="1">
    <source>
        <dbReference type="ARBA" id="ARBA00004429"/>
    </source>
</evidence>
<keyword evidence="6 7" id="KW-0472">Membrane</keyword>
<dbReference type="PANTHER" id="PTHR32196">
    <property type="entry name" value="ABC TRANSPORTER PERMEASE PROTEIN YPHD-RELATED-RELATED"/>
    <property type="match status" value="1"/>
</dbReference>
<dbReference type="GO" id="GO:0005886">
    <property type="term" value="C:plasma membrane"/>
    <property type="evidence" value="ECO:0007669"/>
    <property type="project" value="UniProtKB-SubCell"/>
</dbReference>
<dbReference type="Proteomes" id="UP000015729">
    <property type="component" value="Unassembled WGS sequence"/>
</dbReference>
<evidence type="ECO:0000256" key="4">
    <source>
        <dbReference type="ARBA" id="ARBA00022692"/>
    </source>
</evidence>
<reference evidence="8 9" key="1">
    <citation type="journal article" date="2013" name="PLoS Pathog.">
        <title>Genomic analysis of the Kiwifruit pathogen Pseudomonas syringae pv. actinidiae provides insight into the origins of an emergent plant disease.</title>
        <authorList>
            <person name="McCann H.C."/>
            <person name="Rikkerink E.H."/>
            <person name="Bertels F."/>
            <person name="Fiers M."/>
            <person name="Lu A."/>
            <person name="Rees-George J."/>
            <person name="Andersen M.T."/>
            <person name="Gleave A.P."/>
            <person name="Haubold B."/>
            <person name="Wohlers M.W."/>
            <person name="Guttman D.S."/>
            <person name="Wang P.W."/>
            <person name="Straub C."/>
            <person name="Vanneste J.L."/>
            <person name="Rainey P.B."/>
            <person name="Templeton M.D."/>
        </authorList>
    </citation>
    <scope>NUCLEOTIDE SEQUENCE [LARGE SCALE GENOMIC DNA]</scope>
    <source>
        <strain evidence="8 9">ICMP 18807</strain>
    </source>
</reference>
<feature type="transmembrane region" description="Helical" evidence="7">
    <location>
        <begin position="62"/>
        <end position="81"/>
    </location>
</feature>
<protein>
    <submittedName>
        <fullName evidence="8">Ribose ABC transporter ATP-binding protein</fullName>
    </submittedName>
</protein>
<gene>
    <name evidence="8" type="ORF">A244_38816</name>
</gene>
<evidence type="ECO:0000256" key="2">
    <source>
        <dbReference type="ARBA" id="ARBA00007942"/>
    </source>
</evidence>
<keyword evidence="3" id="KW-1003">Cell membrane</keyword>
<keyword evidence="8" id="KW-0067">ATP-binding</keyword>
<dbReference type="GO" id="GO:0005524">
    <property type="term" value="F:ATP binding"/>
    <property type="evidence" value="ECO:0007669"/>
    <property type="project" value="UniProtKB-KW"/>
</dbReference>
<dbReference type="AlphaFoldDB" id="S6SHI9"/>
<evidence type="ECO:0000313" key="8">
    <source>
        <dbReference type="EMBL" id="EPN30343.1"/>
    </source>
</evidence>
<comment type="caution">
    <text evidence="8">The sequence shown here is derived from an EMBL/GenBank/DDBJ whole genome shotgun (WGS) entry which is preliminary data.</text>
</comment>
<organism evidence="8 9">
    <name type="scientific">Pseudomonas syringae pv. actinidiae ICMP 18807</name>
    <dbReference type="NCBI Taxonomy" id="1194404"/>
    <lineage>
        <taxon>Bacteria</taxon>
        <taxon>Pseudomonadati</taxon>
        <taxon>Pseudomonadota</taxon>
        <taxon>Gammaproteobacteria</taxon>
        <taxon>Pseudomonadales</taxon>
        <taxon>Pseudomonadaceae</taxon>
        <taxon>Pseudomonas</taxon>
        <taxon>Pseudomonas syringae</taxon>
    </lineage>
</organism>
<dbReference type="EMBL" id="AOKG01002656">
    <property type="protein sequence ID" value="EPN30343.1"/>
    <property type="molecule type" value="Genomic_DNA"/>
</dbReference>
<evidence type="ECO:0000313" key="9">
    <source>
        <dbReference type="Proteomes" id="UP000015729"/>
    </source>
</evidence>
<dbReference type="PANTHER" id="PTHR32196:SF72">
    <property type="entry name" value="RIBOSE IMPORT PERMEASE PROTEIN RBSC"/>
    <property type="match status" value="1"/>
</dbReference>
<proteinExistence type="inferred from homology"/>
<sequence>SARTTSALPQAGMSYELDAIAAVVIGGTSLSGGTGSIVGTLFGALLIGVINNGLNLLGVSSYYQQVAKGLIIVFAVLIDVWRKKKR</sequence>
<comment type="similarity">
    <text evidence="2">Belongs to the binding-protein-dependent transport system permease family. AraH/RbsC subfamily.</text>
</comment>
<dbReference type="GO" id="GO:0022857">
    <property type="term" value="F:transmembrane transporter activity"/>
    <property type="evidence" value="ECO:0007669"/>
    <property type="project" value="InterPro"/>
</dbReference>
<evidence type="ECO:0000256" key="3">
    <source>
        <dbReference type="ARBA" id="ARBA00022475"/>
    </source>
</evidence>
<keyword evidence="4 7" id="KW-0812">Transmembrane</keyword>
<dbReference type="PATRIC" id="fig|1194404.4.peg.7939"/>
<comment type="subcellular location">
    <subcellularLocation>
        <location evidence="1">Cell inner membrane</location>
        <topology evidence="1">Multi-pass membrane protein</topology>
    </subcellularLocation>
</comment>
<accession>S6SHI9</accession>
<dbReference type="Pfam" id="PF02653">
    <property type="entry name" value="BPD_transp_2"/>
    <property type="match status" value="1"/>
</dbReference>
<feature type="transmembrane region" description="Helical" evidence="7">
    <location>
        <begin position="20"/>
        <end position="50"/>
    </location>
</feature>